<comment type="caution">
    <text evidence="1">The sequence shown here is derived from an EMBL/GenBank/DDBJ whole genome shotgun (WGS) entry which is preliminary data.</text>
</comment>
<proteinExistence type="predicted"/>
<evidence type="ECO:0000313" key="2">
    <source>
        <dbReference type="Proteomes" id="UP000004295"/>
    </source>
</evidence>
<dbReference type="AlphaFoldDB" id="C3J818"/>
<organism evidence="1 2">
    <name type="scientific">Porphyromonas endodontalis (strain ATCC 35406 / DSM 24491 / JCM 8526 / CCUG 16442 / BCRC 14492 / NCTC 13058 / HG 370)</name>
    <name type="common">Bacteroides endodontalis</name>
    <dbReference type="NCBI Taxonomy" id="553175"/>
    <lineage>
        <taxon>Bacteria</taxon>
        <taxon>Pseudomonadati</taxon>
        <taxon>Bacteroidota</taxon>
        <taxon>Bacteroidia</taxon>
        <taxon>Bacteroidales</taxon>
        <taxon>Porphyromonadaceae</taxon>
        <taxon>Porphyromonas</taxon>
    </lineage>
</organism>
<accession>C3J818</accession>
<name>C3J818_POREA</name>
<reference evidence="1 2" key="1">
    <citation type="submission" date="2009-04" db="EMBL/GenBank/DDBJ databases">
        <authorList>
            <person name="Sebastian Y."/>
            <person name="Madupu R."/>
            <person name="Durkin A.S."/>
            <person name="Torralba M."/>
            <person name="Methe B."/>
            <person name="Sutton G.G."/>
            <person name="Strausberg R.L."/>
            <person name="Nelson K.E."/>
        </authorList>
    </citation>
    <scope>NUCLEOTIDE SEQUENCE [LARGE SCALE GENOMIC DNA]</scope>
    <source>
        <strain evidence="2">ATCC 35406 / BCRC 14492 / JCM 8526 / NCTC 13058 / HG 370</strain>
    </source>
</reference>
<keyword evidence="2" id="KW-1185">Reference proteome</keyword>
<dbReference type="Proteomes" id="UP000004295">
    <property type="component" value="Unassembled WGS sequence"/>
</dbReference>
<dbReference type="EMBL" id="ACNN01000005">
    <property type="protein sequence ID" value="EEN83663.1"/>
    <property type="molecule type" value="Genomic_DNA"/>
</dbReference>
<protein>
    <submittedName>
        <fullName evidence="1">Uncharacterized protein</fullName>
    </submittedName>
</protein>
<gene>
    <name evidence="1" type="ORF">POREN0001_1261</name>
</gene>
<dbReference type="STRING" id="553175.POREN0001_1261"/>
<sequence>MLVCSLAIKGRDDDRDRLSSFYWIVDFLSFYRRKAPLALFSPFCPICIISETICIFTPREVGLTKELVASTFGLLAQSVSITLLIGELKL</sequence>
<evidence type="ECO:0000313" key="1">
    <source>
        <dbReference type="EMBL" id="EEN83663.1"/>
    </source>
</evidence>